<evidence type="ECO:0000313" key="2">
    <source>
        <dbReference type="Proteomes" id="UP000326757"/>
    </source>
</evidence>
<sequence>MEASRRFYGHGMLQMVSSRTGVLLLERCWLSLSFDINIAWYWKTILMYVTTENFDIASRYPIACQTIHAPNKPRELIQLIITKSEFYCSTEICELFAS</sequence>
<evidence type="ECO:0000313" key="1">
    <source>
        <dbReference type="EMBL" id="KAB8300327.1"/>
    </source>
</evidence>
<dbReference type="AlphaFoldDB" id="A0A5N6KAW0"/>
<accession>A0A5N6KAW0</accession>
<comment type="caution">
    <text evidence="1">The sequence shown here is derived from an EMBL/GenBank/DDBJ whole genome shotgun (WGS) entry which is preliminary data.</text>
</comment>
<protein>
    <submittedName>
        <fullName evidence="1">Uncharacterized protein</fullName>
    </submittedName>
</protein>
<gene>
    <name evidence="1" type="ORF">EYC80_000515</name>
</gene>
<dbReference type="Proteomes" id="UP000326757">
    <property type="component" value="Unassembled WGS sequence"/>
</dbReference>
<proteinExistence type="predicted"/>
<dbReference type="EMBL" id="VIGI01000005">
    <property type="protein sequence ID" value="KAB8300327.1"/>
    <property type="molecule type" value="Genomic_DNA"/>
</dbReference>
<organism evidence="1 2">
    <name type="scientific">Monilinia laxa</name>
    <name type="common">Brown rot fungus</name>
    <name type="synonym">Sclerotinia laxa</name>
    <dbReference type="NCBI Taxonomy" id="61186"/>
    <lineage>
        <taxon>Eukaryota</taxon>
        <taxon>Fungi</taxon>
        <taxon>Dikarya</taxon>
        <taxon>Ascomycota</taxon>
        <taxon>Pezizomycotina</taxon>
        <taxon>Leotiomycetes</taxon>
        <taxon>Helotiales</taxon>
        <taxon>Sclerotiniaceae</taxon>
        <taxon>Monilinia</taxon>
    </lineage>
</organism>
<keyword evidence="2" id="KW-1185">Reference proteome</keyword>
<name>A0A5N6KAW0_MONLA</name>
<reference evidence="1 2" key="1">
    <citation type="submission" date="2019-06" db="EMBL/GenBank/DDBJ databases">
        <title>Genome Sequence of the Brown Rot Fungal Pathogen Monilinia laxa.</title>
        <authorList>
            <person name="De Miccolis Angelini R.M."/>
            <person name="Landi L."/>
            <person name="Abate D."/>
            <person name="Pollastro S."/>
            <person name="Romanazzi G."/>
            <person name="Faretra F."/>
        </authorList>
    </citation>
    <scope>NUCLEOTIDE SEQUENCE [LARGE SCALE GENOMIC DNA]</scope>
    <source>
        <strain evidence="1 2">Mlax316</strain>
    </source>
</reference>